<dbReference type="Pfam" id="PF02065">
    <property type="entry name" value="Melibiase"/>
    <property type="match status" value="1"/>
</dbReference>
<feature type="domain" description="Glycosyl hydrolase family 36 C-terminal" evidence="8">
    <location>
        <begin position="610"/>
        <end position="689"/>
    </location>
</feature>
<feature type="binding site" evidence="7">
    <location>
        <begin position="440"/>
        <end position="444"/>
    </location>
    <ligand>
        <name>substrate</name>
    </ligand>
</feature>
<dbReference type="InterPro" id="IPR002252">
    <property type="entry name" value="Glyco_hydro_36"/>
</dbReference>
<dbReference type="AlphaFoldDB" id="A0A249KFU0"/>
<dbReference type="GO" id="GO:0016052">
    <property type="term" value="P:carbohydrate catabolic process"/>
    <property type="evidence" value="ECO:0007669"/>
    <property type="project" value="InterPro"/>
</dbReference>
<dbReference type="FunFam" id="3.20.20.70:FF:000118">
    <property type="entry name" value="Alpha-galactosidase"/>
    <property type="match status" value="1"/>
</dbReference>
<dbReference type="Gene3D" id="3.20.20.70">
    <property type="entry name" value="Aldolase class I"/>
    <property type="match status" value="1"/>
</dbReference>
<dbReference type="InterPro" id="IPR050985">
    <property type="entry name" value="Alpha-glycosidase_related"/>
</dbReference>
<dbReference type="EMBL" id="CP016773">
    <property type="protein sequence ID" value="ASY15661.1"/>
    <property type="molecule type" value="Genomic_DNA"/>
</dbReference>
<evidence type="ECO:0000256" key="2">
    <source>
        <dbReference type="ARBA" id="ARBA00012755"/>
    </source>
</evidence>
<comment type="similarity">
    <text evidence="5">Belongs to the glycosyl hydrolase.</text>
</comment>
<feature type="binding site" evidence="7">
    <location>
        <position position="164"/>
    </location>
    <ligand>
        <name>substrate</name>
    </ligand>
</feature>
<evidence type="ECO:0000313" key="10">
    <source>
        <dbReference type="EMBL" id="ASY15661.1"/>
    </source>
</evidence>
<accession>A0A249KFU0</accession>
<keyword evidence="3 5" id="KW-0378">Hydrolase</keyword>
<evidence type="ECO:0000256" key="4">
    <source>
        <dbReference type="ARBA" id="ARBA00023295"/>
    </source>
</evidence>
<dbReference type="KEGG" id="psuf:A1sIA56_01820"/>
<evidence type="ECO:0000256" key="7">
    <source>
        <dbReference type="PIRSR" id="PIRSR005536-2"/>
    </source>
</evidence>
<dbReference type="InterPro" id="IPR013780">
    <property type="entry name" value="Glyco_hydro_b"/>
</dbReference>
<dbReference type="SUPFAM" id="SSF51445">
    <property type="entry name" value="(Trans)glycosidases"/>
    <property type="match status" value="1"/>
</dbReference>
<dbReference type="InterPro" id="IPR017853">
    <property type="entry name" value="GH"/>
</dbReference>
<dbReference type="InterPro" id="IPR013785">
    <property type="entry name" value="Aldolase_TIM"/>
</dbReference>
<dbReference type="Pfam" id="PF16874">
    <property type="entry name" value="Glyco_hydro_36C"/>
    <property type="match status" value="1"/>
</dbReference>
<proteinExistence type="inferred from homology"/>
<evidence type="ECO:0000313" key="11">
    <source>
        <dbReference type="Proteomes" id="UP000217215"/>
    </source>
</evidence>
<comment type="catalytic activity">
    <reaction evidence="1 5">
        <text>Hydrolysis of terminal, non-reducing alpha-D-galactose residues in alpha-D-galactosides, including galactose oligosaccharides, galactomannans and galactolipids.</text>
        <dbReference type="EC" id="3.2.1.22"/>
    </reaction>
</comment>
<dbReference type="Gene3D" id="2.70.98.60">
    <property type="entry name" value="alpha-galactosidase from lactobacil brevis"/>
    <property type="match status" value="1"/>
</dbReference>
<dbReference type="PRINTS" id="PR00743">
    <property type="entry name" value="GLHYDRLASE36"/>
</dbReference>
<dbReference type="GO" id="GO:0004557">
    <property type="term" value="F:alpha-galactosidase activity"/>
    <property type="evidence" value="ECO:0007669"/>
    <property type="project" value="UniProtKB-UniRule"/>
</dbReference>
<reference evidence="10 11" key="1">
    <citation type="submission" date="2016-07" db="EMBL/GenBank/DDBJ databases">
        <title>High microdiversification within the ubiquitous acI lineage of Actinobacteria.</title>
        <authorList>
            <person name="Neuenschwander S.M."/>
            <person name="Salcher M."/>
            <person name="Ghai R."/>
            <person name="Pernthaler J."/>
        </authorList>
    </citation>
    <scope>NUCLEOTIDE SEQUENCE [LARGE SCALE GENOMIC DNA]</scope>
    <source>
        <strain evidence="10">MMS-IA-56</strain>
    </source>
</reference>
<feature type="binding site" evidence="7">
    <location>
        <position position="484"/>
    </location>
    <ligand>
        <name>substrate</name>
    </ligand>
</feature>
<dbReference type="InterPro" id="IPR038417">
    <property type="entry name" value="Alpga-gal_N_sf"/>
</dbReference>
<evidence type="ECO:0000256" key="3">
    <source>
        <dbReference type="ARBA" id="ARBA00022801"/>
    </source>
</evidence>
<organism evidence="10 11">
    <name type="scientific">Candidatus Planktophila sulfonica</name>
    <dbReference type="NCBI Taxonomy" id="1884904"/>
    <lineage>
        <taxon>Bacteria</taxon>
        <taxon>Bacillati</taxon>
        <taxon>Actinomycetota</taxon>
        <taxon>Actinomycetes</taxon>
        <taxon>Candidatus Nanopelagicales</taxon>
        <taxon>Candidatus Nanopelagicaceae</taxon>
        <taxon>Candidatus Planktophila</taxon>
    </lineage>
</organism>
<evidence type="ECO:0000259" key="8">
    <source>
        <dbReference type="Pfam" id="PF16874"/>
    </source>
</evidence>
<dbReference type="InterPro" id="IPR031705">
    <property type="entry name" value="Glyco_hydro_36_C"/>
</dbReference>
<feature type="domain" description="Glycosyl hydrolase family 36 N-terminal" evidence="9">
    <location>
        <begin position="20"/>
        <end position="249"/>
    </location>
</feature>
<evidence type="ECO:0000259" key="9">
    <source>
        <dbReference type="Pfam" id="PF16875"/>
    </source>
</evidence>
<dbReference type="EC" id="3.2.1.22" evidence="2 5"/>
<dbReference type="PANTHER" id="PTHR43053">
    <property type="entry name" value="GLYCOSIDASE FAMILY 31"/>
    <property type="match status" value="1"/>
</dbReference>
<dbReference type="PIRSF" id="PIRSF005536">
    <property type="entry name" value="Agal"/>
    <property type="match status" value="1"/>
</dbReference>
<protein>
    <recommendedName>
        <fullName evidence="2 5">Alpha-galactosidase</fullName>
        <ecNumber evidence="2 5">3.2.1.22</ecNumber>
    </recommendedName>
</protein>
<keyword evidence="11" id="KW-1185">Reference proteome</keyword>
<evidence type="ECO:0000256" key="6">
    <source>
        <dbReference type="PIRSR" id="PIRSR005536-1"/>
    </source>
</evidence>
<dbReference type="Pfam" id="PF16875">
    <property type="entry name" value="Glyco_hydro_36N"/>
    <property type="match status" value="1"/>
</dbReference>
<feature type="binding site" evidence="7">
    <location>
        <begin position="330"/>
        <end position="331"/>
    </location>
    <ligand>
        <name>substrate</name>
    </ligand>
</feature>
<dbReference type="OrthoDB" id="9758822at2"/>
<dbReference type="PROSITE" id="PS00512">
    <property type="entry name" value="ALPHA_GALACTOSIDASE"/>
    <property type="match status" value="1"/>
</dbReference>
<dbReference type="RefSeq" id="WP_095673258.1">
    <property type="nucleotide sequence ID" value="NZ_CP016773.1"/>
</dbReference>
<dbReference type="CDD" id="cd14791">
    <property type="entry name" value="GH36"/>
    <property type="match status" value="1"/>
</dbReference>
<feature type="binding site" evidence="7">
    <location>
        <position position="506"/>
    </location>
    <ligand>
        <name>substrate</name>
    </ligand>
</feature>
<gene>
    <name evidence="10" type="ORF">A1sIA56_01820</name>
</gene>
<feature type="binding site" evidence="7">
    <location>
        <position position="407"/>
    </location>
    <ligand>
        <name>substrate</name>
    </ligand>
</feature>
<evidence type="ECO:0000256" key="1">
    <source>
        <dbReference type="ARBA" id="ARBA00001255"/>
    </source>
</evidence>
<dbReference type="InterPro" id="IPR031704">
    <property type="entry name" value="Glyco_hydro_36_N"/>
</dbReference>
<dbReference type="PANTHER" id="PTHR43053:SF3">
    <property type="entry name" value="ALPHA-GALACTOSIDASE C-RELATED"/>
    <property type="match status" value="1"/>
</dbReference>
<evidence type="ECO:0000256" key="5">
    <source>
        <dbReference type="PIRNR" id="PIRNR005536"/>
    </source>
</evidence>
<feature type="active site" description="Nucleophile" evidence="6">
    <location>
        <position position="442"/>
    </location>
</feature>
<dbReference type="InterPro" id="IPR000111">
    <property type="entry name" value="Glyco_hydro_27/36_CS"/>
</dbReference>
<keyword evidence="4 5" id="KW-0326">Glycosidase</keyword>
<feature type="active site" description="Proton donor" evidence="6">
    <location>
        <position position="506"/>
    </location>
</feature>
<dbReference type="Proteomes" id="UP000217215">
    <property type="component" value="Chromosome"/>
</dbReference>
<dbReference type="Gene3D" id="2.60.40.1180">
    <property type="entry name" value="Golgi alpha-mannosidase II"/>
    <property type="match status" value="1"/>
</dbReference>
<sequence length="702" mass="79047">MIHLSQSRSSIIFAHNGDSLEVLYWGKKLGAIDKAAAESIRAARTKPAFHGGLDVAPGNLILREHARGWIGHPALRGHRGGVNATNSFAVTSAVQKNQSMIAVFTDAIAGIEIEITYTLTPSDILLMDAKVTNTSEGDYFLEQFLYWLPLAEQADEVLDFYGHWTKERQPQRRSIDYGVITREGFEGRSGHDYTITQVALNHNTGFRHGEAWSLAMAWSGNNIHHVERLIDGHKSIGAGEYLLPGEVILKKGESYAAPRAVATFSDRGLDGLTNNHYSWIRSRTNHITKVRPRPLTLNMWEAVYFNHNEEGIRKMVDKAAEIGVERVVLDDGWFGSRRNDRAGLGDWVVSKDAWPNGLAPIIKYINDKGIEFGLWFEGEMVNRDSDLYRAHPDWILQEPGRIPVEGRWQQVLDLTKEGAYNHVLNQVDAVLSEYNIAYIKWDHNRHLTDPISDGRPVVRKQTEAIYRMFDELKKRHPGLEIESCSSGGGRIDLGMIEHADRFWTSDQNDPLERQQIQRWTGLVIPPEFLGTHVGPTVGHQMHRTHSVSFRALNALFGHAGIEWNINEADAQETETLKAYINFYKKHRGLLHSGTVVRSDEIIGDAQLYGTVAHDKKEAIFTYMQLTSADNFGPLVTTFDGLDKETMYQVTVVEELSASDFIQKKAPGWWPALTLTGDQLAHIGLQLPVLKPETGLLFHFKAL</sequence>
<name>A0A249KFU0_9ACTN</name>